<dbReference type="RefSeq" id="WP_381184103.1">
    <property type="nucleotide sequence ID" value="NZ_JBHSFK010000032.1"/>
</dbReference>
<organism evidence="2 3">
    <name type="scientific">Streptomyces vulcanius</name>
    <dbReference type="NCBI Taxonomy" id="1441876"/>
    <lineage>
        <taxon>Bacteria</taxon>
        <taxon>Bacillati</taxon>
        <taxon>Actinomycetota</taxon>
        <taxon>Actinomycetes</taxon>
        <taxon>Kitasatosporales</taxon>
        <taxon>Streptomycetaceae</taxon>
        <taxon>Streptomyces</taxon>
    </lineage>
</organism>
<comment type="caution">
    <text evidence="2">The sequence shown here is derived from an EMBL/GenBank/DDBJ whole genome shotgun (WGS) entry which is preliminary data.</text>
</comment>
<proteinExistence type="predicted"/>
<name>A0ABV9B2L5_9ACTN</name>
<gene>
    <name evidence="2" type="ORF">ACFPIH_38250</name>
</gene>
<evidence type="ECO:0000313" key="2">
    <source>
        <dbReference type="EMBL" id="MFC4505250.1"/>
    </source>
</evidence>
<sequence>MEAGAFVEHRIDKSAGATPCRVRVLRSGQAGRRAAGGPRQRTGGRRTGGAGPSLARKFPGLEVTEEAVLQHAVAPVAVVPHD</sequence>
<dbReference type="Proteomes" id="UP001595839">
    <property type="component" value="Unassembled WGS sequence"/>
</dbReference>
<evidence type="ECO:0000256" key="1">
    <source>
        <dbReference type="SAM" id="MobiDB-lite"/>
    </source>
</evidence>
<reference evidence="3" key="1">
    <citation type="journal article" date="2019" name="Int. J. Syst. Evol. Microbiol.">
        <title>The Global Catalogue of Microorganisms (GCM) 10K type strain sequencing project: providing services to taxonomists for standard genome sequencing and annotation.</title>
        <authorList>
            <consortium name="The Broad Institute Genomics Platform"/>
            <consortium name="The Broad Institute Genome Sequencing Center for Infectious Disease"/>
            <person name="Wu L."/>
            <person name="Ma J."/>
        </authorList>
    </citation>
    <scope>NUCLEOTIDE SEQUENCE [LARGE SCALE GENOMIC DNA]</scope>
    <source>
        <strain evidence="3">CGMCC 4.7177</strain>
    </source>
</reference>
<dbReference type="EMBL" id="JBHSFK010000032">
    <property type="protein sequence ID" value="MFC4505250.1"/>
    <property type="molecule type" value="Genomic_DNA"/>
</dbReference>
<evidence type="ECO:0000313" key="3">
    <source>
        <dbReference type="Proteomes" id="UP001595839"/>
    </source>
</evidence>
<keyword evidence="3" id="KW-1185">Reference proteome</keyword>
<accession>A0ABV9B2L5</accession>
<feature type="compositionally biased region" description="Low complexity" evidence="1">
    <location>
        <begin position="26"/>
        <end position="41"/>
    </location>
</feature>
<feature type="region of interest" description="Disordered" evidence="1">
    <location>
        <begin position="25"/>
        <end position="56"/>
    </location>
</feature>
<protein>
    <submittedName>
        <fullName evidence="2">Uncharacterized protein</fullName>
    </submittedName>
</protein>